<keyword evidence="2" id="KW-1185">Reference proteome</keyword>
<name>A0AA41Q1X4_9ACTN</name>
<sequence>MLKAGLIIAGSAVAVVGIGAVVGIPMAQEWLDGRHQQESRYDTGRDAKADRASMPGWLPDGTTQVRYKMKTTGGDRLLVAQLPDGRLPAECAPAVGHHRPKMTADWFPKGVTRKAKVKCGTYSGYVDGRKLVAWQTHDAWLQQERATAPR</sequence>
<dbReference type="EMBL" id="JAKFHA010000009">
    <property type="protein sequence ID" value="MCF2528939.1"/>
    <property type="molecule type" value="Genomic_DNA"/>
</dbReference>
<gene>
    <name evidence="1" type="ORF">LZ495_17170</name>
</gene>
<protein>
    <submittedName>
        <fullName evidence="1">Uncharacterized protein</fullName>
    </submittedName>
</protein>
<accession>A0AA41Q1X4</accession>
<dbReference type="AlphaFoldDB" id="A0AA41Q1X4"/>
<evidence type="ECO:0000313" key="2">
    <source>
        <dbReference type="Proteomes" id="UP001165378"/>
    </source>
</evidence>
<proteinExistence type="predicted"/>
<dbReference type="RefSeq" id="WP_235053109.1">
    <property type="nucleotide sequence ID" value="NZ_JAKFHA010000009.1"/>
</dbReference>
<reference evidence="1" key="1">
    <citation type="submission" date="2022-01" db="EMBL/GenBank/DDBJ databases">
        <title>Genome-Based Taxonomic Classification of the Phylum Actinobacteria.</title>
        <authorList>
            <person name="Gao Y."/>
        </authorList>
    </citation>
    <scope>NUCLEOTIDE SEQUENCE</scope>
    <source>
        <strain evidence="1">KLBMP 8922</strain>
    </source>
</reference>
<comment type="caution">
    <text evidence="1">The sequence shown here is derived from an EMBL/GenBank/DDBJ whole genome shotgun (WGS) entry which is preliminary data.</text>
</comment>
<organism evidence="1 2">
    <name type="scientific">Yinghuangia soli</name>
    <dbReference type="NCBI Taxonomy" id="2908204"/>
    <lineage>
        <taxon>Bacteria</taxon>
        <taxon>Bacillati</taxon>
        <taxon>Actinomycetota</taxon>
        <taxon>Actinomycetes</taxon>
        <taxon>Kitasatosporales</taxon>
        <taxon>Streptomycetaceae</taxon>
        <taxon>Yinghuangia</taxon>
    </lineage>
</organism>
<dbReference type="Proteomes" id="UP001165378">
    <property type="component" value="Unassembled WGS sequence"/>
</dbReference>
<evidence type="ECO:0000313" key="1">
    <source>
        <dbReference type="EMBL" id="MCF2528939.1"/>
    </source>
</evidence>